<name>A0A5J9VW70_9POAL</name>
<dbReference type="Gramene" id="TVU39886">
    <property type="protein sequence ID" value="TVU39886"/>
    <property type="gene ID" value="EJB05_13330"/>
</dbReference>
<dbReference type="PANTHER" id="PTHR11926:SF1451">
    <property type="entry name" value="OS07G0241500 PROTEIN"/>
    <property type="match status" value="1"/>
</dbReference>
<protein>
    <recommendedName>
        <fullName evidence="5">UDP-glycosyltransferases domain-containing protein</fullName>
    </recommendedName>
</protein>
<evidence type="ECO:0000256" key="2">
    <source>
        <dbReference type="ARBA" id="ARBA00022679"/>
    </source>
</evidence>
<dbReference type="GO" id="GO:0080044">
    <property type="term" value="F:quercetin 7-O-glucosyltransferase activity"/>
    <property type="evidence" value="ECO:0007669"/>
    <property type="project" value="TreeGrafter"/>
</dbReference>
<gene>
    <name evidence="3" type="ORF">EJB05_13330</name>
</gene>
<dbReference type="Proteomes" id="UP000324897">
    <property type="component" value="Chromosome 4"/>
</dbReference>
<keyword evidence="4" id="KW-1185">Reference proteome</keyword>
<evidence type="ECO:0000256" key="1">
    <source>
        <dbReference type="ARBA" id="ARBA00009995"/>
    </source>
</evidence>
<accession>A0A5J9VW70</accession>
<organism evidence="3 4">
    <name type="scientific">Eragrostis curvula</name>
    <name type="common">weeping love grass</name>
    <dbReference type="NCBI Taxonomy" id="38414"/>
    <lineage>
        <taxon>Eukaryota</taxon>
        <taxon>Viridiplantae</taxon>
        <taxon>Streptophyta</taxon>
        <taxon>Embryophyta</taxon>
        <taxon>Tracheophyta</taxon>
        <taxon>Spermatophyta</taxon>
        <taxon>Magnoliopsida</taxon>
        <taxon>Liliopsida</taxon>
        <taxon>Poales</taxon>
        <taxon>Poaceae</taxon>
        <taxon>PACMAD clade</taxon>
        <taxon>Chloridoideae</taxon>
        <taxon>Eragrostideae</taxon>
        <taxon>Eragrostidinae</taxon>
        <taxon>Eragrostis</taxon>
    </lineage>
</organism>
<dbReference type="EMBL" id="RWGY01000007">
    <property type="protein sequence ID" value="TVU39886.1"/>
    <property type="molecule type" value="Genomic_DNA"/>
</dbReference>
<dbReference type="FunFam" id="3.40.50.2000:FF:000040">
    <property type="entry name" value="UDP-glycosyltransferase 76C1"/>
    <property type="match status" value="1"/>
</dbReference>
<reference evidence="3 4" key="1">
    <citation type="journal article" date="2019" name="Sci. Rep.">
        <title>A high-quality genome of Eragrostis curvula grass provides insights into Poaceae evolution and supports new strategies to enhance forage quality.</title>
        <authorList>
            <person name="Carballo J."/>
            <person name="Santos B.A.C.M."/>
            <person name="Zappacosta D."/>
            <person name="Garbus I."/>
            <person name="Selva J.P."/>
            <person name="Gallo C.A."/>
            <person name="Diaz A."/>
            <person name="Albertini E."/>
            <person name="Caccamo M."/>
            <person name="Echenique V."/>
        </authorList>
    </citation>
    <scope>NUCLEOTIDE SEQUENCE [LARGE SCALE GENOMIC DNA]</scope>
    <source>
        <strain evidence="4">cv. Victoria</strain>
        <tissue evidence="3">Leaf</tissue>
    </source>
</reference>
<dbReference type="OrthoDB" id="5835829at2759"/>
<dbReference type="GO" id="GO:0080043">
    <property type="term" value="F:quercetin 3-O-glucosyltransferase activity"/>
    <property type="evidence" value="ECO:0007669"/>
    <property type="project" value="TreeGrafter"/>
</dbReference>
<dbReference type="InterPro" id="IPR002213">
    <property type="entry name" value="UDP_glucos_trans"/>
</dbReference>
<sequence length="634" mass="68595">MLAAMASPVQEPCIFDAIQGRMPGGRRVLVFPLPFQGHINPMLQLADVLHGRGLAVTVLHTYFNALDPALHPAFDFVPVPDGVPADVAESGNVIAIIEAMNAAMEANGSAALRDILQSVLGDQGQPPAACIIFDANLLAVPIASAALGLPTLVLRTASAACLGCFLAYPMLHKKGYLPPQESKLFLPVKELPPLRVRDLFYSRKSNHEGMQKLVARAGEATKNSAGLVINTFDALETAELERIRQQLDIPIWLDTQPSRSVLYVSFGSLASMDSNEFFEVAWGLANSGHPFLWVLRPDLVHDSNGLCLPDGFEDAIEGRGKVIQWAPQQIVLAHRAIGGFWTHNGWNSTLESISEGIPMICRPQFADQMMNTRYVEKRWGVGFELEGELERGKIEIAIRKLMKERDGYEMRERAIGLKEKVADCLKPGGSSRIAIEKLFQEDYCHGELTAMAGVEAEQIGDVVRGGGSCRRRVLMFPLPFQGHINPMLQLADVLHGQGLAVTVLHTHFNALDPGLHPEFNFVPVPDGVPADVAASGNMNSIILAMNAAMEASAGVGDVLASVLGDEGSRAACLVIDANLLAVQKAATRLGLPTLVLRTGSAANMGCFFAFPMLHQKGYLPPQGHFHAILVPINF</sequence>
<dbReference type="CDD" id="cd03784">
    <property type="entry name" value="GT1_Gtf-like"/>
    <property type="match status" value="1"/>
</dbReference>
<evidence type="ECO:0008006" key="5">
    <source>
        <dbReference type="Google" id="ProtNLM"/>
    </source>
</evidence>
<comment type="caution">
    <text evidence="3">The sequence shown here is derived from an EMBL/GenBank/DDBJ whole genome shotgun (WGS) entry which is preliminary data.</text>
</comment>
<evidence type="ECO:0000313" key="4">
    <source>
        <dbReference type="Proteomes" id="UP000324897"/>
    </source>
</evidence>
<dbReference type="Gene3D" id="3.40.50.2000">
    <property type="entry name" value="Glycogen Phosphorylase B"/>
    <property type="match status" value="3"/>
</dbReference>
<comment type="similarity">
    <text evidence="1">Belongs to the UDP-glycosyltransferase family.</text>
</comment>
<keyword evidence="2" id="KW-0808">Transferase</keyword>
<dbReference type="Pfam" id="PF00201">
    <property type="entry name" value="UDPGT"/>
    <property type="match status" value="1"/>
</dbReference>
<dbReference type="SUPFAM" id="SSF53756">
    <property type="entry name" value="UDP-Glycosyltransferase/glycogen phosphorylase"/>
    <property type="match status" value="2"/>
</dbReference>
<feature type="non-terminal residue" evidence="3">
    <location>
        <position position="1"/>
    </location>
</feature>
<dbReference type="AlphaFoldDB" id="A0A5J9VW70"/>
<dbReference type="PANTHER" id="PTHR11926">
    <property type="entry name" value="GLUCOSYL/GLUCURONOSYL TRANSFERASES"/>
    <property type="match status" value="1"/>
</dbReference>
<evidence type="ECO:0000313" key="3">
    <source>
        <dbReference type="EMBL" id="TVU39886.1"/>
    </source>
</evidence>
<proteinExistence type="inferred from homology"/>